<dbReference type="AlphaFoldDB" id="A0A9W8CNT6"/>
<feature type="non-terminal residue" evidence="2">
    <location>
        <position position="394"/>
    </location>
</feature>
<keyword evidence="3" id="KW-1185">Reference proteome</keyword>
<dbReference type="InterPro" id="IPR036412">
    <property type="entry name" value="HAD-like_sf"/>
</dbReference>
<accession>A0A9W8CNT6</accession>
<dbReference type="Gene3D" id="3.40.50.1000">
    <property type="entry name" value="HAD superfamily/HAD-like"/>
    <property type="match status" value="1"/>
</dbReference>
<organism evidence="2 3">
    <name type="scientific">Coemansia biformis</name>
    <dbReference type="NCBI Taxonomy" id="1286918"/>
    <lineage>
        <taxon>Eukaryota</taxon>
        <taxon>Fungi</taxon>
        <taxon>Fungi incertae sedis</taxon>
        <taxon>Zoopagomycota</taxon>
        <taxon>Kickxellomycotina</taxon>
        <taxon>Kickxellomycetes</taxon>
        <taxon>Kickxellales</taxon>
        <taxon>Kickxellaceae</taxon>
        <taxon>Coemansia</taxon>
    </lineage>
</organism>
<evidence type="ECO:0000256" key="1">
    <source>
        <dbReference type="SAM" id="MobiDB-lite"/>
    </source>
</evidence>
<dbReference type="InterPro" id="IPR023299">
    <property type="entry name" value="ATPase_P-typ_cyto_dom_N"/>
</dbReference>
<dbReference type="GO" id="GO:0045332">
    <property type="term" value="P:phospholipid translocation"/>
    <property type="evidence" value="ECO:0007669"/>
    <property type="project" value="TreeGrafter"/>
</dbReference>
<dbReference type="EMBL" id="JANBOI010003677">
    <property type="protein sequence ID" value="KAJ1718197.1"/>
    <property type="molecule type" value="Genomic_DNA"/>
</dbReference>
<feature type="region of interest" description="Disordered" evidence="1">
    <location>
        <begin position="368"/>
        <end position="394"/>
    </location>
</feature>
<feature type="compositionally biased region" description="Gly residues" evidence="1">
    <location>
        <begin position="61"/>
        <end position="70"/>
    </location>
</feature>
<feature type="compositionally biased region" description="Low complexity" evidence="1">
    <location>
        <begin position="71"/>
        <end position="91"/>
    </location>
</feature>
<dbReference type="PANTHER" id="PTHR24092">
    <property type="entry name" value="PROBABLE PHOSPHOLIPID-TRANSPORTING ATPASE"/>
    <property type="match status" value="1"/>
</dbReference>
<dbReference type="GO" id="GO:0000166">
    <property type="term" value="F:nucleotide binding"/>
    <property type="evidence" value="ECO:0007669"/>
    <property type="project" value="InterPro"/>
</dbReference>
<proteinExistence type="predicted"/>
<reference evidence="2" key="1">
    <citation type="submission" date="2022-07" db="EMBL/GenBank/DDBJ databases">
        <title>Phylogenomic reconstructions and comparative analyses of Kickxellomycotina fungi.</title>
        <authorList>
            <person name="Reynolds N.K."/>
            <person name="Stajich J.E."/>
            <person name="Barry K."/>
            <person name="Grigoriev I.V."/>
            <person name="Crous P."/>
            <person name="Smith M.E."/>
        </authorList>
    </citation>
    <scope>NUCLEOTIDE SEQUENCE</scope>
    <source>
        <strain evidence="2">BCRC 34381</strain>
    </source>
</reference>
<dbReference type="SUPFAM" id="SSF56784">
    <property type="entry name" value="HAD-like"/>
    <property type="match status" value="1"/>
</dbReference>
<name>A0A9W8CNT6_9FUNG</name>
<comment type="caution">
    <text evidence="2">The sequence shown here is derived from an EMBL/GenBank/DDBJ whole genome shotgun (WGS) entry which is preliminary data.</text>
</comment>
<dbReference type="OrthoDB" id="377733at2759"/>
<feature type="region of interest" description="Disordered" evidence="1">
    <location>
        <begin position="20"/>
        <end position="105"/>
    </location>
</feature>
<dbReference type="GO" id="GO:0140326">
    <property type="term" value="F:ATPase-coupled intramembrane lipid transporter activity"/>
    <property type="evidence" value="ECO:0007669"/>
    <property type="project" value="TreeGrafter"/>
</dbReference>
<dbReference type="Gene3D" id="3.40.1110.10">
    <property type="entry name" value="Calcium-transporting ATPase, cytoplasmic domain N"/>
    <property type="match status" value="1"/>
</dbReference>
<sequence length="394" mass="42915">MMAKGADSAIWSRLCSADRLRSDPGDMSFRPRPSPPVTRVGPAATRHKVSRLGDGRMYFGELGGGRGRSGTDGSAPPSAAASTSGSPRAPGFFAAGEDASGNGDTDGSLPLMMPHARLLSHAPHHRRLMSESQFSTQSEASSFTDTLGRVEVPVAFATPTAEEEEWARARALEALHQFSTEGLRTLAYAHKEIDPDVYESWHARYLLATTAIANRQQQVEAVCEEIERDMLLSGISAIEDRLQEGVPETIFKLRRAGIRVWMLTGDKVETAINIAKSCRLVETDVVETTELDAVVLEKNPGRMVMLVMQSLTDVDELDRLVSNALEVAQHMSTTVDQRFEARSIRAKLRRGLKSFGNLLNVRRMARQRGDATAAATAESSPRSDSSMDKGYSGP</sequence>
<evidence type="ECO:0000313" key="3">
    <source>
        <dbReference type="Proteomes" id="UP001143981"/>
    </source>
</evidence>
<protein>
    <submittedName>
        <fullName evidence="2">Drs2 neo1 protein</fullName>
    </submittedName>
</protein>
<evidence type="ECO:0000313" key="2">
    <source>
        <dbReference type="EMBL" id="KAJ1718197.1"/>
    </source>
</evidence>
<dbReference type="SUPFAM" id="SSF81660">
    <property type="entry name" value="Metal cation-transporting ATPase, ATP-binding domain N"/>
    <property type="match status" value="1"/>
</dbReference>
<dbReference type="GO" id="GO:0005886">
    <property type="term" value="C:plasma membrane"/>
    <property type="evidence" value="ECO:0007669"/>
    <property type="project" value="TreeGrafter"/>
</dbReference>
<dbReference type="Proteomes" id="UP001143981">
    <property type="component" value="Unassembled WGS sequence"/>
</dbReference>
<gene>
    <name evidence="2" type="primary">DNF3_1</name>
    <name evidence="2" type="ORF">LPJ61_006762</name>
</gene>
<dbReference type="InterPro" id="IPR023214">
    <property type="entry name" value="HAD_sf"/>
</dbReference>